<feature type="domain" description="HTH gntR-type" evidence="4">
    <location>
        <begin position="7"/>
        <end position="74"/>
    </location>
</feature>
<dbReference type="SUPFAM" id="SSF48008">
    <property type="entry name" value="GntR ligand-binding domain-like"/>
    <property type="match status" value="1"/>
</dbReference>
<keyword evidence="1" id="KW-0805">Transcription regulation</keyword>
<dbReference type="CDD" id="cd07377">
    <property type="entry name" value="WHTH_GntR"/>
    <property type="match status" value="1"/>
</dbReference>
<dbReference type="GO" id="GO:0003677">
    <property type="term" value="F:DNA binding"/>
    <property type="evidence" value="ECO:0007669"/>
    <property type="project" value="UniProtKB-KW"/>
</dbReference>
<dbReference type="InterPro" id="IPR008920">
    <property type="entry name" value="TF_FadR/GntR_C"/>
</dbReference>
<keyword evidence="2 5" id="KW-0238">DNA-binding</keyword>
<dbReference type="EMBL" id="FONV01000029">
    <property type="protein sequence ID" value="SFF90185.1"/>
    <property type="molecule type" value="Genomic_DNA"/>
</dbReference>
<dbReference type="Pfam" id="PF00392">
    <property type="entry name" value="GntR"/>
    <property type="match status" value="1"/>
</dbReference>
<dbReference type="OrthoDB" id="8680240at2"/>
<dbReference type="SMART" id="SM00345">
    <property type="entry name" value="HTH_GNTR"/>
    <property type="match status" value="1"/>
</dbReference>
<dbReference type="Proteomes" id="UP000199645">
    <property type="component" value="Unassembled WGS sequence"/>
</dbReference>
<dbReference type="Gene3D" id="1.10.10.10">
    <property type="entry name" value="Winged helix-like DNA-binding domain superfamily/Winged helix DNA-binding domain"/>
    <property type="match status" value="1"/>
</dbReference>
<evidence type="ECO:0000313" key="6">
    <source>
        <dbReference type="Proteomes" id="UP000199645"/>
    </source>
</evidence>
<reference evidence="5 6" key="1">
    <citation type="submission" date="2016-10" db="EMBL/GenBank/DDBJ databases">
        <authorList>
            <person name="de Groot N.N."/>
        </authorList>
    </citation>
    <scope>NUCLEOTIDE SEQUENCE [LARGE SCALE GENOMIC DNA]</scope>
    <source>
        <strain evidence="5 6">DSM 43019</strain>
    </source>
</reference>
<keyword evidence="3" id="KW-0804">Transcription</keyword>
<dbReference type="InterPro" id="IPR011711">
    <property type="entry name" value="GntR_C"/>
</dbReference>
<evidence type="ECO:0000313" key="5">
    <source>
        <dbReference type="EMBL" id="SFF90185.1"/>
    </source>
</evidence>
<dbReference type="InterPro" id="IPR036388">
    <property type="entry name" value="WH-like_DNA-bd_sf"/>
</dbReference>
<dbReference type="GO" id="GO:0003700">
    <property type="term" value="F:DNA-binding transcription factor activity"/>
    <property type="evidence" value="ECO:0007669"/>
    <property type="project" value="InterPro"/>
</dbReference>
<evidence type="ECO:0000256" key="1">
    <source>
        <dbReference type="ARBA" id="ARBA00023015"/>
    </source>
</evidence>
<dbReference type="PANTHER" id="PTHR43537:SF45">
    <property type="entry name" value="GNTR FAMILY REGULATORY PROTEIN"/>
    <property type="match status" value="1"/>
</dbReference>
<evidence type="ECO:0000259" key="4">
    <source>
        <dbReference type="PROSITE" id="PS50949"/>
    </source>
</evidence>
<dbReference type="InterPro" id="IPR036390">
    <property type="entry name" value="WH_DNA-bd_sf"/>
</dbReference>
<dbReference type="Pfam" id="PF07729">
    <property type="entry name" value="FCD"/>
    <property type="match status" value="1"/>
</dbReference>
<dbReference type="PANTHER" id="PTHR43537">
    <property type="entry name" value="TRANSCRIPTIONAL REGULATOR, GNTR FAMILY"/>
    <property type="match status" value="1"/>
</dbReference>
<proteinExistence type="predicted"/>
<protein>
    <submittedName>
        <fullName evidence="5">DNA-binding transcriptional regulator, GntR family</fullName>
    </submittedName>
</protein>
<accession>A0A1I2MFA5</accession>
<keyword evidence="6" id="KW-1185">Reference proteome</keyword>
<dbReference type="STRING" id="35752.SAMN05421541_12917"/>
<dbReference type="AlphaFoldDB" id="A0A1I2MFA5"/>
<name>A0A1I2MFA5_9ACTN</name>
<evidence type="ECO:0000256" key="2">
    <source>
        <dbReference type="ARBA" id="ARBA00023125"/>
    </source>
</evidence>
<evidence type="ECO:0000256" key="3">
    <source>
        <dbReference type="ARBA" id="ARBA00023163"/>
    </source>
</evidence>
<dbReference type="SUPFAM" id="SSF46785">
    <property type="entry name" value="Winged helix' DNA-binding domain"/>
    <property type="match status" value="1"/>
</dbReference>
<dbReference type="InterPro" id="IPR000524">
    <property type="entry name" value="Tscrpt_reg_HTH_GntR"/>
</dbReference>
<organism evidence="5 6">
    <name type="scientific">Actinoplanes philippinensis</name>
    <dbReference type="NCBI Taxonomy" id="35752"/>
    <lineage>
        <taxon>Bacteria</taxon>
        <taxon>Bacillati</taxon>
        <taxon>Actinomycetota</taxon>
        <taxon>Actinomycetes</taxon>
        <taxon>Micromonosporales</taxon>
        <taxon>Micromonosporaceae</taxon>
        <taxon>Actinoplanes</taxon>
    </lineage>
</organism>
<dbReference type="PROSITE" id="PS50949">
    <property type="entry name" value="HTH_GNTR"/>
    <property type="match status" value="1"/>
</dbReference>
<sequence length="213" mass="22389">MESIGRHLLRDAAYGRLRGAIVDGTLAPGTALRPDDLAERLGLSRAPIRDAIARLTSEGLVETKPQSYTRVTEVVAKDVEDAAAVLGAMHDLAVRHVAATIGPERVAAMRAANARFAAAVADGDVEAALAADDEVHAIPLAAYGNAAASGTVERYTSLVRRAERLLFTSPQAGRSVRLHDDLISALAAHDVARATAVNAEIWGHLHPLTEGLS</sequence>
<gene>
    <name evidence="5" type="ORF">SAMN05421541_12917</name>
</gene>
<dbReference type="RefSeq" id="WP_093621958.1">
    <property type="nucleotide sequence ID" value="NZ_BOMT01000110.1"/>
</dbReference>
<dbReference type="Gene3D" id="1.20.120.530">
    <property type="entry name" value="GntR ligand-binding domain-like"/>
    <property type="match status" value="1"/>
</dbReference>